<dbReference type="CDD" id="cd03244">
    <property type="entry name" value="ABCC_MRP_domain2"/>
    <property type="match status" value="1"/>
</dbReference>
<dbReference type="PROSITE" id="PS00211">
    <property type="entry name" value="ABC_TRANSPORTER_1"/>
    <property type="match status" value="1"/>
</dbReference>
<feature type="transmembrane region" description="Helical" evidence="10">
    <location>
        <begin position="148"/>
        <end position="170"/>
    </location>
</feature>
<evidence type="ECO:0000256" key="10">
    <source>
        <dbReference type="SAM" id="Phobius"/>
    </source>
</evidence>
<comment type="caution">
    <text evidence="13">The sequence shown here is derived from an EMBL/GenBank/DDBJ whole genome shotgun (WGS) entry which is preliminary data.</text>
</comment>
<dbReference type="Pfam" id="PF00664">
    <property type="entry name" value="ABC_membrane"/>
    <property type="match status" value="2"/>
</dbReference>
<dbReference type="Gene3D" id="1.20.1560.10">
    <property type="entry name" value="ABC transporter type 1, transmembrane domain"/>
    <property type="match status" value="2"/>
</dbReference>
<dbReference type="InterPro" id="IPR027417">
    <property type="entry name" value="P-loop_NTPase"/>
</dbReference>
<evidence type="ECO:0000313" key="13">
    <source>
        <dbReference type="EMBL" id="KAK7752980.1"/>
    </source>
</evidence>
<dbReference type="InterPro" id="IPR003593">
    <property type="entry name" value="AAA+_ATPase"/>
</dbReference>
<feature type="transmembrane region" description="Helical" evidence="10">
    <location>
        <begin position="772"/>
        <end position="799"/>
    </location>
</feature>
<dbReference type="GO" id="GO:0016020">
    <property type="term" value="C:membrane"/>
    <property type="evidence" value="ECO:0007669"/>
    <property type="project" value="UniProtKB-SubCell"/>
</dbReference>
<evidence type="ECO:0000256" key="9">
    <source>
        <dbReference type="SAM" id="MobiDB-lite"/>
    </source>
</evidence>
<dbReference type="InterPro" id="IPR017871">
    <property type="entry name" value="ABC_transporter-like_CS"/>
</dbReference>
<feature type="transmembrane region" description="Helical" evidence="10">
    <location>
        <begin position="182"/>
        <end position="202"/>
    </location>
</feature>
<dbReference type="SUPFAM" id="SSF52540">
    <property type="entry name" value="P-loop containing nucleoside triphosphate hydrolases"/>
    <property type="match status" value="2"/>
</dbReference>
<feature type="transmembrane region" description="Helical" evidence="10">
    <location>
        <begin position="819"/>
        <end position="836"/>
    </location>
</feature>
<dbReference type="SUPFAM" id="SSF90123">
    <property type="entry name" value="ABC transporter transmembrane region"/>
    <property type="match status" value="2"/>
</dbReference>
<protein>
    <recommendedName>
        <fullName evidence="15">P-loop containing nucleoside triphosphate hydrolase protein</fullName>
    </recommendedName>
</protein>
<dbReference type="Gene3D" id="3.40.50.300">
    <property type="entry name" value="P-loop containing nucleotide triphosphate hydrolases"/>
    <property type="match status" value="2"/>
</dbReference>
<feature type="region of interest" description="Disordered" evidence="9">
    <location>
        <begin position="240"/>
        <end position="259"/>
    </location>
</feature>
<keyword evidence="5" id="KW-0547">Nucleotide-binding</keyword>
<evidence type="ECO:0000259" key="11">
    <source>
        <dbReference type="PROSITE" id="PS50893"/>
    </source>
</evidence>
<dbReference type="CDD" id="cd18604">
    <property type="entry name" value="ABC_6TM_VMR1_D2_like"/>
    <property type="match status" value="1"/>
</dbReference>
<dbReference type="FunFam" id="3.40.50.300:FF:000973">
    <property type="entry name" value="Multidrug resistance-associated protein 4"/>
    <property type="match status" value="1"/>
</dbReference>
<evidence type="ECO:0000256" key="2">
    <source>
        <dbReference type="ARBA" id="ARBA00022448"/>
    </source>
</evidence>
<keyword evidence="3 10" id="KW-0812">Transmembrane</keyword>
<feature type="transmembrane region" description="Helical" evidence="10">
    <location>
        <begin position="286"/>
        <end position="307"/>
    </location>
</feature>
<feature type="domain" description="ABC transmembrane type-1" evidence="12">
    <location>
        <begin position="783"/>
        <end position="1061"/>
    </location>
</feature>
<keyword evidence="6" id="KW-0067">ATP-binding</keyword>
<dbReference type="InterPro" id="IPR036640">
    <property type="entry name" value="ABC1_TM_sf"/>
</dbReference>
<dbReference type="GO" id="GO:0140359">
    <property type="term" value="F:ABC-type transporter activity"/>
    <property type="evidence" value="ECO:0007669"/>
    <property type="project" value="InterPro"/>
</dbReference>
<comment type="subcellular location">
    <subcellularLocation>
        <location evidence="1">Membrane</location>
        <topology evidence="1">Multi-pass membrane protein</topology>
    </subcellularLocation>
</comment>
<dbReference type="PANTHER" id="PTHR24223:SF356">
    <property type="entry name" value="ATP-BINDING CASSETTE TRANSPORTER ABC4"/>
    <property type="match status" value="1"/>
</dbReference>
<feature type="compositionally biased region" description="Acidic residues" evidence="9">
    <location>
        <begin position="1227"/>
        <end position="1236"/>
    </location>
</feature>
<name>A0AAN9UVJ3_9PEZI</name>
<evidence type="ECO:0000256" key="4">
    <source>
        <dbReference type="ARBA" id="ARBA00022737"/>
    </source>
</evidence>
<sequence>MNGIAVACIVLEVVKLLPPITIIGSHNTPTTAELAKLASLALVPLVSFLSPRRPQNKTPNPESLTLAFQEATSPEETCSWFSYYVSYGWLTYLTLKGFRNDLTIEDLPPLPAYDAPLTLLSRMCRARLRGGKTLSALCRTFQTDIRTILLWSVATAVAEYLAPFAMLHLLSYLEKPDSNTVILHPFVWITLLFLGPMVRSICYQRSIFVGTRLLVRVKATMIHEIYRRVLWSRLGDDSQARNGEPAQGPALDSPGKPASDALGHHSVKIESLVSYDADNISNATDVFYAMTASTMSAVIAMSFLYHLMGWPSLVGVAVLLSLSPLPGLFSGRLSRLHRFVMEATDARLSKISEYLHSIRTLKYFAWETMASEKIDAIRAIEQQRIWRRNIISMLVSMTGDMLSLVSLLCTFSSLVLFTDQPLRAPTAFTALALTEILRAQFVWLSKVAQWVAQGRESLHRVDEFFDAAVERKRHPTGPPAFRNATFRPAVSSTFYLRDISISFRERALTVVTGPTGSGKTTLLLSLLGETSIESGEVSCPPDVAYVPQTAWLLNTTVRQNILFFSTYDELRYEAVVHACDLADDLRQLPNGDLTHVGEQGSSLSGGQKQRISLARALYSPSSTLLLDDIFSALDTHTITKVYERCFGSELLADRTVILVTHFRNAIENAGTVVSLAQGKISSIESSTTNLPIDAKLYEVGCEETGIIFRRLPDCIGSTESAEEDVDYDEEDEEEGQYAETAKYVEAVVNLDDAGPQEHKASGRVPRGLIVKYVLLFGGYPGAALAVVSALAVQVAYFSITLWLSIWTGHVDEDDYAAKATTYLLVYVGAVMAFVTLQFTNNLIYQRGGWIAAKTMHEKLIAAVLQAPISWFDSNPVGRIINRFGLDTQSMDSVLVDWLRMTLDNGLRFALRLASIAAIMPIFALPAGFFCLIGFTTGEVYARAQISIKRLCAVNFSPVFSHFSDTSAGIAVIRARHSVDRVFQELLAEKVATHMRAYEAQYNCNRWVSVRSDCCAAIIATTAGCIAYYKSGSPGLVGFSLTNAIGLSQTILTLVRNMNELEVELNSFQRVSEYANIEPEERPEDAGDARKDKVRAAWPTSGLVEFQAVTARYVENGPDILHRVNFVAYPGERVAIIGRTGSGKSTVARTLIRSTHIASGAVMVDGVDIANIPLRQLRQSISLIPQESVVFSGDIRSNLDPRGELDEAELHSILASCSLLQDGHGDGNDNDNDDGDEPYNSSTTGLAACSHVAGSGNNFSNGQKQILGLARAMCRRSKVVILDEATASVDHDTDVRMQQLIRSSFAGSTIITIAHRLRTIMDYDRVIVMEEGRIIEIGTPADLIRMQGPFWKTLKNNSDYNELVSLIKQKN</sequence>
<accession>A0AAN9UVJ3</accession>
<dbReference type="PROSITE" id="PS50929">
    <property type="entry name" value="ABC_TM1F"/>
    <property type="match status" value="2"/>
</dbReference>
<dbReference type="GO" id="GO:0005524">
    <property type="term" value="F:ATP binding"/>
    <property type="evidence" value="ECO:0007669"/>
    <property type="project" value="UniProtKB-KW"/>
</dbReference>
<evidence type="ECO:0008006" key="15">
    <source>
        <dbReference type="Google" id="ProtNLM"/>
    </source>
</evidence>
<feature type="domain" description="ABC transmembrane type-1" evidence="12">
    <location>
        <begin position="148"/>
        <end position="445"/>
    </location>
</feature>
<feature type="region of interest" description="Disordered" evidence="9">
    <location>
        <begin position="1223"/>
        <end position="1242"/>
    </location>
</feature>
<keyword evidence="7 10" id="KW-1133">Transmembrane helix</keyword>
<dbReference type="PANTHER" id="PTHR24223">
    <property type="entry name" value="ATP-BINDING CASSETTE SUB-FAMILY C"/>
    <property type="match status" value="1"/>
</dbReference>
<feature type="domain" description="ABC transporter" evidence="11">
    <location>
        <begin position="481"/>
        <end position="702"/>
    </location>
</feature>
<dbReference type="InterPro" id="IPR050173">
    <property type="entry name" value="ABC_transporter_C-like"/>
</dbReference>
<gene>
    <name evidence="13" type="ORF">SLS62_005139</name>
</gene>
<dbReference type="FunFam" id="1.20.1560.10:FF:000013">
    <property type="entry name" value="ABC transporter C family member 2"/>
    <property type="match status" value="1"/>
</dbReference>
<dbReference type="GO" id="GO:0016887">
    <property type="term" value="F:ATP hydrolysis activity"/>
    <property type="evidence" value="ECO:0007669"/>
    <property type="project" value="InterPro"/>
</dbReference>
<dbReference type="PROSITE" id="PS50893">
    <property type="entry name" value="ABC_TRANSPORTER_2"/>
    <property type="match status" value="2"/>
</dbReference>
<organism evidence="13 14">
    <name type="scientific">Diatrype stigma</name>
    <dbReference type="NCBI Taxonomy" id="117547"/>
    <lineage>
        <taxon>Eukaryota</taxon>
        <taxon>Fungi</taxon>
        <taxon>Dikarya</taxon>
        <taxon>Ascomycota</taxon>
        <taxon>Pezizomycotina</taxon>
        <taxon>Sordariomycetes</taxon>
        <taxon>Xylariomycetidae</taxon>
        <taxon>Xylariales</taxon>
        <taxon>Diatrypaceae</taxon>
        <taxon>Diatrype</taxon>
    </lineage>
</organism>
<feature type="domain" description="ABC transporter" evidence="11">
    <location>
        <begin position="1103"/>
        <end position="1355"/>
    </location>
</feature>
<dbReference type="InterPro" id="IPR003439">
    <property type="entry name" value="ABC_transporter-like_ATP-bd"/>
</dbReference>
<feature type="transmembrane region" description="Helical" evidence="10">
    <location>
        <begin position="908"/>
        <end position="934"/>
    </location>
</feature>
<evidence type="ECO:0000256" key="5">
    <source>
        <dbReference type="ARBA" id="ARBA00022741"/>
    </source>
</evidence>
<evidence type="ECO:0000256" key="7">
    <source>
        <dbReference type="ARBA" id="ARBA00022989"/>
    </source>
</evidence>
<keyword evidence="2" id="KW-0813">Transport</keyword>
<evidence type="ECO:0000256" key="3">
    <source>
        <dbReference type="ARBA" id="ARBA00022692"/>
    </source>
</evidence>
<dbReference type="CDD" id="cd03250">
    <property type="entry name" value="ABCC_MRP_domain1"/>
    <property type="match status" value="1"/>
</dbReference>
<evidence type="ECO:0000259" key="12">
    <source>
        <dbReference type="PROSITE" id="PS50929"/>
    </source>
</evidence>
<dbReference type="FunFam" id="3.40.50.300:FF:000838">
    <property type="entry name" value="ABC multidrug transporter (Eurofung)"/>
    <property type="match status" value="1"/>
</dbReference>
<reference evidence="13 14" key="1">
    <citation type="submission" date="2024-02" db="EMBL/GenBank/DDBJ databases">
        <title>De novo assembly and annotation of 12 fungi associated with fruit tree decline syndrome in Ontario, Canada.</title>
        <authorList>
            <person name="Sulman M."/>
            <person name="Ellouze W."/>
            <person name="Ilyukhin E."/>
        </authorList>
    </citation>
    <scope>NUCLEOTIDE SEQUENCE [LARGE SCALE GENOMIC DNA]</scope>
    <source>
        <strain evidence="13 14">M11/M66-122</strain>
    </source>
</reference>
<proteinExistence type="predicted"/>
<evidence type="ECO:0000256" key="1">
    <source>
        <dbReference type="ARBA" id="ARBA00004141"/>
    </source>
</evidence>
<evidence type="ECO:0000256" key="8">
    <source>
        <dbReference type="ARBA" id="ARBA00023136"/>
    </source>
</evidence>
<dbReference type="SMART" id="SM00382">
    <property type="entry name" value="AAA"/>
    <property type="match status" value="2"/>
</dbReference>
<evidence type="ECO:0000256" key="6">
    <source>
        <dbReference type="ARBA" id="ARBA00022840"/>
    </source>
</evidence>
<keyword evidence="8 10" id="KW-0472">Membrane</keyword>
<keyword evidence="14" id="KW-1185">Reference proteome</keyword>
<feature type="transmembrane region" description="Helical" evidence="10">
    <location>
        <begin position="313"/>
        <end position="331"/>
    </location>
</feature>
<dbReference type="Proteomes" id="UP001320420">
    <property type="component" value="Unassembled WGS sequence"/>
</dbReference>
<dbReference type="Pfam" id="PF00005">
    <property type="entry name" value="ABC_tran"/>
    <property type="match status" value="2"/>
</dbReference>
<evidence type="ECO:0000313" key="14">
    <source>
        <dbReference type="Proteomes" id="UP001320420"/>
    </source>
</evidence>
<dbReference type="InterPro" id="IPR011527">
    <property type="entry name" value="ABC1_TM_dom"/>
</dbReference>
<dbReference type="GO" id="GO:0005737">
    <property type="term" value="C:cytoplasm"/>
    <property type="evidence" value="ECO:0007669"/>
    <property type="project" value="UniProtKB-ARBA"/>
</dbReference>
<dbReference type="EMBL" id="JAKJXP020000033">
    <property type="protein sequence ID" value="KAK7752980.1"/>
    <property type="molecule type" value="Genomic_DNA"/>
</dbReference>
<dbReference type="CDD" id="cd18596">
    <property type="entry name" value="ABC_6TM_VMR1_D1_like"/>
    <property type="match status" value="1"/>
</dbReference>
<keyword evidence="4" id="KW-0677">Repeat</keyword>